<dbReference type="Gene3D" id="3.90.180.10">
    <property type="entry name" value="Medium-chain alcohol dehydrogenases, catalytic domain"/>
    <property type="match status" value="2"/>
</dbReference>
<comment type="caution">
    <text evidence="6">The sequence shown here is derived from an EMBL/GenBank/DDBJ whole genome shotgun (WGS) entry which is preliminary data.</text>
</comment>
<sequence>MRERAVDALAYWATGPGRGELRPCRLPPPGKDDVLVRTLFSGVSRGTEALVAAGRVPPSQHQVMRAPFQEGSFPFPVKYGYSSVGRVTAGADDLLGRLVFCLHPHQTAYVVPRAAVMPLPPGLPPERAVLAANMETALNALWDAAPRAGERIHVIGAGVVGCLVARLCRQIPGAEVTLADILPERADVAVALDVAFAPPDRLAGDADLVLHASGQGEGLRTALAVAGREGRIVELSWYGTAEVALPLGEAFHSRRLTIASSQVGQVAPAMRPRWSHARRLAKALELLCDPALDALLTGEVAFGSLPELMPRLLAPGGHALCHRIVYPGSEQPEGEPSHA</sequence>
<dbReference type="Gene3D" id="3.40.50.720">
    <property type="entry name" value="NAD(P)-binding Rossmann-like Domain"/>
    <property type="match status" value="1"/>
</dbReference>
<evidence type="ECO:0000256" key="3">
    <source>
        <dbReference type="ARBA" id="ARBA00022723"/>
    </source>
</evidence>
<gene>
    <name evidence="6" type="ORF">U1T56_18840</name>
</gene>
<dbReference type="PANTHER" id="PTHR43350:SF19">
    <property type="entry name" value="D-GULOSIDE 3-DEHYDROGENASE"/>
    <property type="match status" value="1"/>
</dbReference>
<keyword evidence="4" id="KW-0862">Zinc</keyword>
<evidence type="ECO:0000256" key="4">
    <source>
        <dbReference type="ARBA" id="ARBA00022833"/>
    </source>
</evidence>
<accession>A0ABU8XY22</accession>
<comment type="similarity">
    <text evidence="2">Belongs to the zinc-containing alcohol dehydrogenase family.</text>
</comment>
<keyword evidence="7" id="KW-1185">Reference proteome</keyword>
<comment type="cofactor">
    <cofactor evidence="1">
        <name>Zn(2+)</name>
        <dbReference type="ChEBI" id="CHEBI:29105"/>
    </cofactor>
</comment>
<name>A0ABU8XY22_9PROT</name>
<dbReference type="InterPro" id="IPR036291">
    <property type="entry name" value="NAD(P)-bd_dom_sf"/>
</dbReference>
<keyword evidence="3" id="KW-0479">Metal-binding</keyword>
<dbReference type="InterPro" id="IPR011032">
    <property type="entry name" value="GroES-like_sf"/>
</dbReference>
<proteinExistence type="inferred from homology"/>
<organism evidence="6 7">
    <name type="scientific">Benzoatithermus flavus</name>
    <dbReference type="NCBI Taxonomy" id="3108223"/>
    <lineage>
        <taxon>Bacteria</taxon>
        <taxon>Pseudomonadati</taxon>
        <taxon>Pseudomonadota</taxon>
        <taxon>Alphaproteobacteria</taxon>
        <taxon>Geminicoccales</taxon>
        <taxon>Geminicoccaceae</taxon>
        <taxon>Benzoatithermus</taxon>
    </lineage>
</organism>
<dbReference type="PANTHER" id="PTHR43350">
    <property type="entry name" value="NAD-DEPENDENT ALCOHOL DEHYDROGENASE"/>
    <property type="match status" value="1"/>
</dbReference>
<evidence type="ECO:0000256" key="2">
    <source>
        <dbReference type="ARBA" id="ARBA00008072"/>
    </source>
</evidence>
<evidence type="ECO:0000256" key="1">
    <source>
        <dbReference type="ARBA" id="ARBA00001947"/>
    </source>
</evidence>
<evidence type="ECO:0000256" key="5">
    <source>
        <dbReference type="ARBA" id="ARBA00023002"/>
    </source>
</evidence>
<reference evidence="6 7" key="1">
    <citation type="submission" date="2024-01" db="EMBL/GenBank/DDBJ databases">
        <title>Multi-omics insights into the function and evolution of sodium benzoate biodegradation pathways in Benzoatithermus flavus gen. nov., sp. nov. from hot spring.</title>
        <authorList>
            <person name="Hu C.-J."/>
            <person name="Li W.-J."/>
        </authorList>
    </citation>
    <scope>NUCLEOTIDE SEQUENCE [LARGE SCALE GENOMIC DNA]</scope>
    <source>
        <strain evidence="6 7">SYSU G07066</strain>
    </source>
</reference>
<dbReference type="Proteomes" id="UP001375743">
    <property type="component" value="Unassembled WGS sequence"/>
</dbReference>
<dbReference type="CDD" id="cd08255">
    <property type="entry name" value="2-desacetyl-2-hydroxyethyl_bacteriochlorophyllide_like"/>
    <property type="match status" value="1"/>
</dbReference>
<protein>
    <submittedName>
        <fullName evidence="6">Zinc-binding alcohol dehydrogenase</fullName>
    </submittedName>
</protein>
<dbReference type="RefSeq" id="WP_418161063.1">
    <property type="nucleotide sequence ID" value="NZ_JBBLZC010000023.1"/>
</dbReference>
<evidence type="ECO:0000313" key="6">
    <source>
        <dbReference type="EMBL" id="MEK0085214.1"/>
    </source>
</evidence>
<evidence type="ECO:0000313" key="7">
    <source>
        <dbReference type="Proteomes" id="UP001375743"/>
    </source>
</evidence>
<dbReference type="SUPFAM" id="SSF51735">
    <property type="entry name" value="NAD(P)-binding Rossmann-fold domains"/>
    <property type="match status" value="1"/>
</dbReference>
<dbReference type="SUPFAM" id="SSF50129">
    <property type="entry name" value="GroES-like"/>
    <property type="match status" value="1"/>
</dbReference>
<keyword evidence="5" id="KW-0560">Oxidoreductase</keyword>
<dbReference type="EMBL" id="JBBLZC010000023">
    <property type="protein sequence ID" value="MEK0085214.1"/>
    <property type="molecule type" value="Genomic_DNA"/>
</dbReference>